<keyword evidence="1" id="KW-0472">Membrane</keyword>
<gene>
    <name evidence="2" type="ORF">CLV38_10935</name>
</gene>
<feature type="transmembrane region" description="Helical" evidence="1">
    <location>
        <begin position="89"/>
        <end position="109"/>
    </location>
</feature>
<feature type="transmembrane region" description="Helical" evidence="1">
    <location>
        <begin position="159"/>
        <end position="182"/>
    </location>
</feature>
<dbReference type="AlphaFoldDB" id="A0A2T0W7Q5"/>
<keyword evidence="3" id="KW-1185">Reference proteome</keyword>
<evidence type="ECO:0000256" key="1">
    <source>
        <dbReference type="SAM" id="Phobius"/>
    </source>
</evidence>
<comment type="caution">
    <text evidence="2">The sequence shown here is derived from an EMBL/GenBank/DDBJ whole genome shotgun (WGS) entry which is preliminary data.</text>
</comment>
<sequence length="352" mass="40707">MGIYFAILLIVLSLALTELILDKRWIGWLTGATLAIFAGLRYYMGYDFVSYGVYYNRADSLRVLFDGSVRLESGFLFFSSLFSTLGLNYYTFVLFFAILTLASLTYFLYKYVPYPSMVLAYYYGRFFMARDMGQVRGSLAAIILLFTIPYIINKQPVKFLLIVFLASLFHVTAYAFIAGYIFNLIIKKVTVKNAVGYLLLATFAGYLMQNPALYLWAVPSGYGSYFTNPYYISGPWIRYPILWMQILLIFGMIIFFKQLKIDEDKWVKVMMKLYLLSPIFLLAFGTLETVGGRISTLFATMEILLVPYFFMSLTKYKVLNIMCYIGFSVVVFLLIFVISGMYRRYTPYQTVF</sequence>
<reference evidence="2 3" key="1">
    <citation type="submission" date="2018-03" db="EMBL/GenBank/DDBJ databases">
        <title>Genomic Encyclopedia of Archaeal and Bacterial Type Strains, Phase II (KMG-II): from individual species to whole genera.</title>
        <authorList>
            <person name="Goeker M."/>
        </authorList>
    </citation>
    <scope>NUCLEOTIDE SEQUENCE [LARGE SCALE GENOMIC DNA]</scope>
    <source>
        <strain evidence="2 3">DSM 13175</strain>
    </source>
</reference>
<proteinExistence type="predicted"/>
<dbReference type="Pfam" id="PF14897">
    <property type="entry name" value="EpsG"/>
    <property type="match status" value="1"/>
</dbReference>
<feature type="transmembrane region" description="Helical" evidence="1">
    <location>
        <begin position="318"/>
        <end position="342"/>
    </location>
</feature>
<feature type="transmembrane region" description="Helical" evidence="1">
    <location>
        <begin position="237"/>
        <end position="257"/>
    </location>
</feature>
<dbReference type="Proteomes" id="UP000238205">
    <property type="component" value="Unassembled WGS sequence"/>
</dbReference>
<feature type="transmembrane region" description="Helical" evidence="1">
    <location>
        <begin position="194"/>
        <end position="217"/>
    </location>
</feature>
<accession>A0A2T0W7Q5</accession>
<feature type="transmembrane region" description="Helical" evidence="1">
    <location>
        <begin position="135"/>
        <end position="153"/>
    </location>
</feature>
<dbReference type="RefSeq" id="WP_106192769.1">
    <property type="nucleotide sequence ID" value="NZ_PVTO01000009.1"/>
</dbReference>
<dbReference type="GO" id="GO:0016740">
    <property type="term" value="F:transferase activity"/>
    <property type="evidence" value="ECO:0007669"/>
    <property type="project" value="UniProtKB-KW"/>
</dbReference>
<dbReference type="InterPro" id="IPR049458">
    <property type="entry name" value="EpsG-like"/>
</dbReference>
<protein>
    <submittedName>
        <fullName evidence="2">EpsG-like putative glucosyltransferase</fullName>
    </submittedName>
</protein>
<organism evidence="2 3">
    <name type="scientific">Alkalibacterium olivapovliticus</name>
    <dbReference type="NCBI Taxonomy" id="99907"/>
    <lineage>
        <taxon>Bacteria</taxon>
        <taxon>Bacillati</taxon>
        <taxon>Bacillota</taxon>
        <taxon>Bacilli</taxon>
        <taxon>Lactobacillales</taxon>
        <taxon>Carnobacteriaceae</taxon>
        <taxon>Alkalibacterium</taxon>
    </lineage>
</organism>
<dbReference type="EMBL" id="PVTO01000009">
    <property type="protein sequence ID" value="PRY82706.1"/>
    <property type="molecule type" value="Genomic_DNA"/>
</dbReference>
<feature type="transmembrane region" description="Helical" evidence="1">
    <location>
        <begin position="269"/>
        <end position="287"/>
    </location>
</feature>
<name>A0A2T0W7Q5_9LACT</name>
<evidence type="ECO:0000313" key="2">
    <source>
        <dbReference type="EMBL" id="PRY82706.1"/>
    </source>
</evidence>
<keyword evidence="1" id="KW-0812">Transmembrane</keyword>
<dbReference type="OrthoDB" id="6631730at2"/>
<evidence type="ECO:0000313" key="3">
    <source>
        <dbReference type="Proteomes" id="UP000238205"/>
    </source>
</evidence>
<keyword evidence="1" id="KW-1133">Transmembrane helix</keyword>
<feature type="transmembrane region" description="Helical" evidence="1">
    <location>
        <begin position="25"/>
        <end position="43"/>
    </location>
</feature>
<keyword evidence="2" id="KW-0808">Transferase</keyword>